<dbReference type="AlphaFoldDB" id="A0A8H6Y2Z1"/>
<name>A0A8H6Y2Z1_9AGAR</name>
<evidence type="ECO:0000313" key="1">
    <source>
        <dbReference type="EMBL" id="KAF7351449.1"/>
    </source>
</evidence>
<dbReference type="OrthoDB" id="5839at2759"/>
<dbReference type="Proteomes" id="UP000623467">
    <property type="component" value="Unassembled WGS sequence"/>
</dbReference>
<dbReference type="EMBL" id="JACAZH010000013">
    <property type="protein sequence ID" value="KAF7351449.1"/>
    <property type="molecule type" value="Genomic_DNA"/>
</dbReference>
<proteinExistence type="predicted"/>
<reference evidence="1" key="1">
    <citation type="submission" date="2020-05" db="EMBL/GenBank/DDBJ databases">
        <title>Mycena genomes resolve the evolution of fungal bioluminescence.</title>
        <authorList>
            <person name="Tsai I.J."/>
        </authorList>
    </citation>
    <scope>NUCLEOTIDE SEQUENCE</scope>
    <source>
        <strain evidence="1">160909Yilan</strain>
    </source>
</reference>
<sequence>MRAFALLVAARSDRQRIEIHLSNYSELDFNLDFYTEVLYLKNALSAPTPRSAALNMAMISLIEDFSLVGFKTLAGEDKSSMLHLMHTIDRASGYIFVPQATSTTDPTIDASEATRPTQEVWDAFEKESRADGQAACASAGWIRERRLGEGGDVDVDMEKS</sequence>
<evidence type="ECO:0000313" key="2">
    <source>
        <dbReference type="Proteomes" id="UP000623467"/>
    </source>
</evidence>
<accession>A0A8H6Y2Z1</accession>
<organism evidence="1 2">
    <name type="scientific">Mycena sanguinolenta</name>
    <dbReference type="NCBI Taxonomy" id="230812"/>
    <lineage>
        <taxon>Eukaryota</taxon>
        <taxon>Fungi</taxon>
        <taxon>Dikarya</taxon>
        <taxon>Basidiomycota</taxon>
        <taxon>Agaricomycotina</taxon>
        <taxon>Agaricomycetes</taxon>
        <taxon>Agaricomycetidae</taxon>
        <taxon>Agaricales</taxon>
        <taxon>Marasmiineae</taxon>
        <taxon>Mycenaceae</taxon>
        <taxon>Mycena</taxon>
    </lineage>
</organism>
<keyword evidence="2" id="KW-1185">Reference proteome</keyword>
<protein>
    <submittedName>
        <fullName evidence="1">GPN-loop GTPase 2</fullName>
    </submittedName>
</protein>
<gene>
    <name evidence="1" type="ORF">MSAN_01577000</name>
</gene>
<comment type="caution">
    <text evidence="1">The sequence shown here is derived from an EMBL/GenBank/DDBJ whole genome shotgun (WGS) entry which is preliminary data.</text>
</comment>